<dbReference type="Proteomes" id="UP001279410">
    <property type="component" value="Unassembled WGS sequence"/>
</dbReference>
<evidence type="ECO:0000313" key="2">
    <source>
        <dbReference type="Proteomes" id="UP001279410"/>
    </source>
</evidence>
<keyword evidence="1" id="KW-0675">Receptor</keyword>
<evidence type="ECO:0000313" key="1">
    <source>
        <dbReference type="EMBL" id="GLD51972.1"/>
    </source>
</evidence>
<name>A0AAD3MCC8_LATJO</name>
<dbReference type="AlphaFoldDB" id="A0AAD3MCC8"/>
<gene>
    <name evidence="1" type="ORF">AKAME5_000493600</name>
</gene>
<organism evidence="1 2">
    <name type="scientific">Lates japonicus</name>
    <name type="common">Japanese lates</name>
    <dbReference type="NCBI Taxonomy" id="270547"/>
    <lineage>
        <taxon>Eukaryota</taxon>
        <taxon>Metazoa</taxon>
        <taxon>Chordata</taxon>
        <taxon>Craniata</taxon>
        <taxon>Vertebrata</taxon>
        <taxon>Euteleostomi</taxon>
        <taxon>Actinopterygii</taxon>
        <taxon>Neopterygii</taxon>
        <taxon>Teleostei</taxon>
        <taxon>Neoteleostei</taxon>
        <taxon>Acanthomorphata</taxon>
        <taxon>Carangaria</taxon>
        <taxon>Carangaria incertae sedis</taxon>
        <taxon>Centropomidae</taxon>
        <taxon>Lates</taxon>
    </lineage>
</organism>
<feature type="non-terminal residue" evidence="1">
    <location>
        <position position="62"/>
    </location>
</feature>
<proteinExistence type="predicted"/>
<protein>
    <submittedName>
        <fullName evidence="1">Interleukin-1 receptor accessory protein-like 1-B</fullName>
    </submittedName>
</protein>
<comment type="caution">
    <text evidence="1">The sequence shown here is derived from an EMBL/GenBank/DDBJ whole genome shotgun (WGS) entry which is preliminary data.</text>
</comment>
<accession>A0AAD3MCC8</accession>
<dbReference type="EMBL" id="BRZM01000012">
    <property type="protein sequence ID" value="GLD51972.1"/>
    <property type="molecule type" value="Genomic_DNA"/>
</dbReference>
<sequence>MQLIRRNLMPMLLSTLKTAFLPFWNRAEGREDGGKMRPPSPLLILLYITLSRSVKVVSKRGS</sequence>
<reference evidence="1" key="1">
    <citation type="submission" date="2022-08" db="EMBL/GenBank/DDBJ databases">
        <title>Genome sequencing of akame (Lates japonicus).</title>
        <authorList>
            <person name="Hashiguchi Y."/>
            <person name="Takahashi H."/>
        </authorList>
    </citation>
    <scope>NUCLEOTIDE SEQUENCE</scope>
    <source>
        <strain evidence="1">Kochi</strain>
    </source>
</reference>
<keyword evidence="2" id="KW-1185">Reference proteome</keyword>